<dbReference type="PANTHER" id="PTHR47098">
    <property type="entry name" value="PROTEIN MAK32"/>
    <property type="match status" value="1"/>
</dbReference>
<gene>
    <name evidence="2" type="ORF">D9756_000857</name>
</gene>
<dbReference type="SUPFAM" id="SSF53613">
    <property type="entry name" value="Ribokinase-like"/>
    <property type="match status" value="1"/>
</dbReference>
<dbReference type="OrthoDB" id="497927at2759"/>
<dbReference type="Proteomes" id="UP000559027">
    <property type="component" value="Unassembled WGS sequence"/>
</dbReference>
<evidence type="ECO:0000313" key="2">
    <source>
        <dbReference type="EMBL" id="KAF5363653.1"/>
    </source>
</evidence>
<keyword evidence="3" id="KW-1185">Reference proteome</keyword>
<evidence type="ECO:0000259" key="1">
    <source>
        <dbReference type="Pfam" id="PF00294"/>
    </source>
</evidence>
<proteinExistence type="predicted"/>
<evidence type="ECO:0000313" key="3">
    <source>
        <dbReference type="Proteomes" id="UP000559027"/>
    </source>
</evidence>
<comment type="caution">
    <text evidence="2">The sequence shown here is derived from an EMBL/GenBank/DDBJ whole genome shotgun (WGS) entry which is preliminary data.</text>
</comment>
<protein>
    <recommendedName>
        <fullName evidence="1">Carbohydrate kinase PfkB domain-containing protein</fullName>
    </recommendedName>
</protein>
<accession>A0A8H5LNI0</accession>
<name>A0A8H5LNI0_9AGAR</name>
<dbReference type="AlphaFoldDB" id="A0A8H5LNI0"/>
<dbReference type="Pfam" id="PF00294">
    <property type="entry name" value="PfkB"/>
    <property type="match status" value="1"/>
</dbReference>
<dbReference type="InterPro" id="IPR029056">
    <property type="entry name" value="Ribokinase-like"/>
</dbReference>
<dbReference type="Gene3D" id="3.40.1190.20">
    <property type="match status" value="1"/>
</dbReference>
<sequence length="293" mass="33008">MLHIVHRLPPDKIGMVVDSGYDFPGKIQERLLEYGEGMWMFREQPHCQTTRALNLYYGEHRDFKYLTDRIRITPRDLEGTRLCRPHLLHFICSPTRAKQILTEVEDVTDWNPTTIYEPIPDSCIPESLPALKEIMHLLDVLSPNAEEALNLLSLPLPPTRTTTEQAARVFLEFGIGTDGNGAIVIRSGHLGAFVLSRGRNGVWVDAYWTETESDAQHVIDVTGAGNSFLGGLAAGLVLSEGDMYEGKSDRSLERAHVLTTDVMTPNPRNPDWPNWNGDSPRRRLAELRTRLGK</sequence>
<dbReference type="InterPro" id="IPR011611">
    <property type="entry name" value="PfkB_dom"/>
</dbReference>
<feature type="domain" description="Carbohydrate kinase PfkB" evidence="1">
    <location>
        <begin position="100"/>
        <end position="245"/>
    </location>
</feature>
<dbReference type="EMBL" id="JAACJO010000001">
    <property type="protein sequence ID" value="KAF5363653.1"/>
    <property type="molecule type" value="Genomic_DNA"/>
</dbReference>
<organism evidence="2 3">
    <name type="scientific">Leucocoprinus leucothites</name>
    <dbReference type="NCBI Taxonomy" id="201217"/>
    <lineage>
        <taxon>Eukaryota</taxon>
        <taxon>Fungi</taxon>
        <taxon>Dikarya</taxon>
        <taxon>Basidiomycota</taxon>
        <taxon>Agaricomycotina</taxon>
        <taxon>Agaricomycetes</taxon>
        <taxon>Agaricomycetidae</taxon>
        <taxon>Agaricales</taxon>
        <taxon>Agaricineae</taxon>
        <taxon>Agaricaceae</taxon>
        <taxon>Leucocoprinus</taxon>
    </lineage>
</organism>
<dbReference type="PANTHER" id="PTHR47098:SF2">
    <property type="entry name" value="PROTEIN MAK32"/>
    <property type="match status" value="1"/>
</dbReference>
<reference evidence="2 3" key="1">
    <citation type="journal article" date="2020" name="ISME J.">
        <title>Uncovering the hidden diversity of litter-decomposition mechanisms in mushroom-forming fungi.</title>
        <authorList>
            <person name="Floudas D."/>
            <person name="Bentzer J."/>
            <person name="Ahren D."/>
            <person name="Johansson T."/>
            <person name="Persson P."/>
            <person name="Tunlid A."/>
        </authorList>
    </citation>
    <scope>NUCLEOTIDE SEQUENCE [LARGE SCALE GENOMIC DNA]</scope>
    <source>
        <strain evidence="2 3">CBS 146.42</strain>
    </source>
</reference>